<dbReference type="Gene3D" id="3.30.1490.40">
    <property type="match status" value="1"/>
</dbReference>
<dbReference type="InterPro" id="IPR035445">
    <property type="entry name" value="GYF-like_dom_sf"/>
</dbReference>
<sequence>MDDEYNGVSFWREEINGKFEIPVRKKRKYTKQKKEYNGWGSTSLIRFLESIGRDTRTKIAQSEVANIVNEYAKQKGLFHKTKKKKIECDERLHLLFGRKSISRLKISDMLESHFAENCEDSCDDVLVDSEDDGNVWAMCETPRTVNLERRSQPRKMGIEKPRSCFAAVVPSNIKLVYLKRSLVEELLKDPETFESKVVGSFIRVRCDPNDYLQKNSHQLLQVTGIKKTSEVNGRIHLQASGFIRDINIQMLSDENFSEEECEDLHQRVKDSLVKKPMVVDMEQRARVLHEDMTKHWLVTELALLENLIDRANEKGWRREYPFLIFIRWFFFCIDIFTDEASFSSNLEFYTNSRLNHLSYVVASERRAGSFYLSLWCSMPNYLRTLDEYLQKREKLQSPDEQERLLCEIPQVIAEDEESESTMLDVQDKKVEDNLEDFWEATYTKTSLVTDVPEAAADDFVCESPKVPLVTEVPETVADDFVCEGTNKDIADPVKEESNSPKSILSLSRASEVPLFKMTKDSILLNCISGNTTAEHQSSGLPVQPQPEQQVDVAHKNDTSKPVKSNEAKVSQELPTKLTRPSQIQVTELPTKQTWPSQIQVTELPSKQTWPTQIQVRELSTKQTRPSQIQVIELSDDDDDGENEKPSTTKQMPAEQLESPMWHYRDPQGTVQGPFDLVSLKRWSDAGYFVPDFKVWKSDCLENVVLCYNVIDKVMIVEADEEGFLARHFGGKPQRRLTVVLRVAKTLSLVSTHFSDQTLHRLCALAFRHHQPPFSSPLPSPIQHSPNKFR</sequence>
<feature type="compositionally biased region" description="Low complexity" evidence="1">
    <location>
        <begin position="541"/>
        <end position="551"/>
    </location>
</feature>
<feature type="compositionally biased region" description="Basic and acidic residues" evidence="1">
    <location>
        <begin position="552"/>
        <end position="566"/>
    </location>
</feature>
<keyword evidence="6" id="KW-1185">Reference proteome</keyword>
<dbReference type="Gene3D" id="3.90.70.200">
    <property type="entry name" value="Plus-3 domain"/>
    <property type="match status" value="1"/>
</dbReference>
<dbReference type="Pfam" id="PF02201">
    <property type="entry name" value="SWIB"/>
    <property type="match status" value="1"/>
</dbReference>
<dbReference type="PROSITE" id="PS50829">
    <property type="entry name" value="GYF"/>
    <property type="match status" value="1"/>
</dbReference>
<dbReference type="PANTHER" id="PTHR46851:SF11">
    <property type="entry name" value="GYF DOMAIN-CONTAINING PROTEIN"/>
    <property type="match status" value="1"/>
</dbReference>
<feature type="compositionally biased region" description="Polar residues" evidence="1">
    <location>
        <begin position="620"/>
        <end position="629"/>
    </location>
</feature>
<evidence type="ECO:0000259" key="2">
    <source>
        <dbReference type="PROSITE" id="PS50829"/>
    </source>
</evidence>
<gene>
    <name evidence="5" type="ORF">RJT34_26149</name>
</gene>
<comment type="caution">
    <text evidence="5">The sequence shown here is derived from an EMBL/GenBank/DDBJ whole genome shotgun (WGS) entry which is preliminary data.</text>
</comment>
<dbReference type="SMART" id="SM00719">
    <property type="entry name" value="Plus3"/>
    <property type="match status" value="1"/>
</dbReference>
<dbReference type="PANTHER" id="PTHR46851">
    <property type="entry name" value="OS01G0884500 PROTEIN"/>
    <property type="match status" value="1"/>
</dbReference>
<dbReference type="InterPro" id="IPR036128">
    <property type="entry name" value="Plus3-like_sf"/>
</dbReference>
<dbReference type="InterPro" id="IPR003169">
    <property type="entry name" value="GYF"/>
</dbReference>
<dbReference type="CDD" id="cd10567">
    <property type="entry name" value="SWIB-MDM2_like"/>
    <property type="match status" value="1"/>
</dbReference>
<feature type="domain" description="DM2" evidence="4">
    <location>
        <begin position="33"/>
        <end position="116"/>
    </location>
</feature>
<organism evidence="5 6">
    <name type="scientific">Clitoria ternatea</name>
    <name type="common">Butterfly pea</name>
    <dbReference type="NCBI Taxonomy" id="43366"/>
    <lineage>
        <taxon>Eukaryota</taxon>
        <taxon>Viridiplantae</taxon>
        <taxon>Streptophyta</taxon>
        <taxon>Embryophyta</taxon>
        <taxon>Tracheophyta</taxon>
        <taxon>Spermatophyta</taxon>
        <taxon>Magnoliopsida</taxon>
        <taxon>eudicotyledons</taxon>
        <taxon>Gunneridae</taxon>
        <taxon>Pentapetalae</taxon>
        <taxon>rosids</taxon>
        <taxon>fabids</taxon>
        <taxon>Fabales</taxon>
        <taxon>Fabaceae</taxon>
        <taxon>Papilionoideae</taxon>
        <taxon>50 kb inversion clade</taxon>
        <taxon>NPAAA clade</taxon>
        <taxon>indigoferoid/millettioid clade</taxon>
        <taxon>Phaseoleae</taxon>
        <taxon>Clitoria</taxon>
    </lineage>
</organism>
<evidence type="ECO:0008006" key="7">
    <source>
        <dbReference type="Google" id="ProtNLM"/>
    </source>
</evidence>
<dbReference type="Gene3D" id="1.10.245.10">
    <property type="entry name" value="SWIB/MDM2 domain"/>
    <property type="match status" value="1"/>
</dbReference>
<protein>
    <recommendedName>
        <fullName evidence="7">GYF domain-containing protein</fullName>
    </recommendedName>
</protein>
<dbReference type="SUPFAM" id="SSF47592">
    <property type="entry name" value="SWIB/MDM2 domain"/>
    <property type="match status" value="1"/>
</dbReference>
<dbReference type="InterPro" id="IPR003121">
    <property type="entry name" value="SWIB_MDM2_domain"/>
</dbReference>
<evidence type="ECO:0000313" key="5">
    <source>
        <dbReference type="EMBL" id="KAK7270752.1"/>
    </source>
</evidence>
<feature type="region of interest" description="Disordered" evidence="1">
    <location>
        <begin position="617"/>
        <end position="654"/>
    </location>
</feature>
<feature type="domain" description="GYF" evidence="2">
    <location>
        <begin position="658"/>
        <end position="711"/>
    </location>
</feature>
<proteinExistence type="predicted"/>
<reference evidence="5 6" key="1">
    <citation type="submission" date="2024-01" db="EMBL/GenBank/DDBJ databases">
        <title>The genomes of 5 underutilized Papilionoideae crops provide insights into root nodulation and disease resistance.</title>
        <authorList>
            <person name="Yuan L."/>
        </authorList>
    </citation>
    <scope>NUCLEOTIDE SEQUENCE [LARGE SCALE GENOMIC DNA]</scope>
    <source>
        <strain evidence="5">LY-2023</strain>
        <tissue evidence="5">Leaf</tissue>
    </source>
</reference>
<dbReference type="GO" id="GO:0003677">
    <property type="term" value="F:DNA binding"/>
    <property type="evidence" value="ECO:0007669"/>
    <property type="project" value="InterPro"/>
</dbReference>
<evidence type="ECO:0000259" key="3">
    <source>
        <dbReference type="PROSITE" id="PS51360"/>
    </source>
</evidence>
<dbReference type="AlphaFoldDB" id="A0AAN9F6G7"/>
<dbReference type="Pfam" id="PF02213">
    <property type="entry name" value="GYF"/>
    <property type="match status" value="1"/>
</dbReference>
<evidence type="ECO:0000313" key="6">
    <source>
        <dbReference type="Proteomes" id="UP001359559"/>
    </source>
</evidence>
<name>A0AAN9F6G7_CLITE</name>
<dbReference type="PROSITE" id="PS51360">
    <property type="entry name" value="PLUS3"/>
    <property type="match status" value="1"/>
</dbReference>
<feature type="compositionally biased region" description="Polar residues" evidence="1">
    <location>
        <begin position="578"/>
        <end position="595"/>
    </location>
</feature>
<dbReference type="EMBL" id="JAYKXN010000007">
    <property type="protein sequence ID" value="KAK7270752.1"/>
    <property type="molecule type" value="Genomic_DNA"/>
</dbReference>
<dbReference type="SUPFAM" id="SSF55277">
    <property type="entry name" value="GYF domain"/>
    <property type="match status" value="1"/>
</dbReference>
<dbReference type="Proteomes" id="UP001359559">
    <property type="component" value="Unassembled WGS sequence"/>
</dbReference>
<dbReference type="InterPro" id="IPR004343">
    <property type="entry name" value="Plus-3_dom"/>
</dbReference>
<dbReference type="SUPFAM" id="SSF159042">
    <property type="entry name" value="Plus3-like"/>
    <property type="match status" value="1"/>
</dbReference>
<dbReference type="SMART" id="SM00444">
    <property type="entry name" value="GYF"/>
    <property type="match status" value="1"/>
</dbReference>
<dbReference type="InterPro" id="IPR058668">
    <property type="entry name" value="NERD_dom"/>
</dbReference>
<accession>A0AAN9F6G7</accession>
<feature type="region of interest" description="Disordered" evidence="1">
    <location>
        <begin position="533"/>
        <end position="595"/>
    </location>
</feature>
<dbReference type="Pfam" id="PF25980">
    <property type="entry name" value="NERD_plant"/>
    <property type="match status" value="1"/>
</dbReference>
<evidence type="ECO:0000256" key="1">
    <source>
        <dbReference type="SAM" id="MobiDB-lite"/>
    </source>
</evidence>
<dbReference type="InterPro" id="IPR036885">
    <property type="entry name" value="SWIB_MDM2_dom_sf"/>
</dbReference>
<evidence type="ECO:0000259" key="4">
    <source>
        <dbReference type="PROSITE" id="PS51925"/>
    </source>
</evidence>
<feature type="domain" description="Plus3" evidence="3">
    <location>
        <begin position="167"/>
        <end position="293"/>
    </location>
</feature>
<dbReference type="Pfam" id="PF03126">
    <property type="entry name" value="Plus-3"/>
    <property type="match status" value="1"/>
</dbReference>
<dbReference type="PROSITE" id="PS51925">
    <property type="entry name" value="SWIB_MDM2"/>
    <property type="match status" value="1"/>
</dbReference>
<dbReference type="InterPro" id="IPR045894">
    <property type="entry name" value="At5g08430-like"/>
</dbReference>